<keyword evidence="11 14" id="KW-0739">Sodium transport</keyword>
<keyword evidence="14" id="KW-0029">Amino-acid transport</keyword>
<evidence type="ECO:0000256" key="3">
    <source>
        <dbReference type="ARBA" id="ARBA00022448"/>
    </source>
</evidence>
<comment type="subcellular location">
    <subcellularLocation>
        <location evidence="14">Cell inner membrane</location>
        <topology evidence="14">Multi-pass membrane protein</topology>
    </subcellularLocation>
    <subcellularLocation>
        <location evidence="1">Cell membrane</location>
        <topology evidence="1">Multi-pass membrane protein</topology>
    </subcellularLocation>
</comment>
<dbReference type="eggNOG" id="COG0591">
    <property type="taxonomic scope" value="Bacteria"/>
</dbReference>
<dbReference type="GO" id="GO:0005886">
    <property type="term" value="C:plasma membrane"/>
    <property type="evidence" value="ECO:0007669"/>
    <property type="project" value="UniProtKB-SubCell"/>
</dbReference>
<dbReference type="GO" id="GO:0005298">
    <property type="term" value="F:proline:sodium symporter activity"/>
    <property type="evidence" value="ECO:0007669"/>
    <property type="project" value="UniProtKB-UniRule"/>
</dbReference>
<evidence type="ECO:0000256" key="5">
    <source>
        <dbReference type="ARBA" id="ARBA00022692"/>
    </source>
</evidence>
<feature type="transmembrane region" description="Helical" evidence="14">
    <location>
        <begin position="237"/>
        <end position="255"/>
    </location>
</feature>
<feature type="transmembrane region" description="Helical" evidence="14">
    <location>
        <begin position="321"/>
        <end position="345"/>
    </location>
</feature>
<evidence type="ECO:0000256" key="10">
    <source>
        <dbReference type="ARBA" id="ARBA00023136"/>
    </source>
</evidence>
<keyword evidence="5 14" id="KW-0812">Transmembrane</keyword>
<feature type="transmembrane region" description="Helical" evidence="14">
    <location>
        <begin position="46"/>
        <end position="70"/>
    </location>
</feature>
<feature type="transmembrane region" description="Helical" evidence="14">
    <location>
        <begin position="276"/>
        <end position="301"/>
    </location>
</feature>
<comment type="function">
    <text evidence="14">Catalyzes the sodium-dependent uptake of extracellular L-proline.</text>
</comment>
<feature type="transmembrane region" description="Helical" evidence="14">
    <location>
        <begin position="452"/>
        <end position="469"/>
    </location>
</feature>
<evidence type="ECO:0000313" key="16">
    <source>
        <dbReference type="Proteomes" id="UP000027100"/>
    </source>
</evidence>
<feature type="transmembrane region" description="Helical" evidence="14">
    <location>
        <begin position="6"/>
        <end position="26"/>
    </location>
</feature>
<keyword evidence="4" id="KW-1003">Cell membrane</keyword>
<reference evidence="15 16" key="1">
    <citation type="journal article" date="2014" name="Antonie Van Leeuwenhoek">
        <title>Hyphomonas beringensis sp. nov. and Hyphomonas chukchiensis sp. nov., isolated from surface seawater of the Bering Sea and Chukchi Sea.</title>
        <authorList>
            <person name="Li C."/>
            <person name="Lai Q."/>
            <person name="Li G."/>
            <person name="Dong C."/>
            <person name="Wang J."/>
            <person name="Liao Y."/>
            <person name="Shao Z."/>
        </authorList>
    </citation>
    <scope>NUCLEOTIDE SEQUENCE [LARGE SCALE GENOMIC DNA]</scope>
    <source>
        <strain evidence="15 16">PS728</strain>
    </source>
</reference>
<dbReference type="InterPro" id="IPR011851">
    <property type="entry name" value="Na/Pro_symporter"/>
</dbReference>
<evidence type="ECO:0000256" key="14">
    <source>
        <dbReference type="RuleBase" id="RU366012"/>
    </source>
</evidence>
<keyword evidence="8 14" id="KW-0915">Sodium</keyword>
<dbReference type="PANTHER" id="PTHR48086:SF3">
    <property type="entry name" value="SODIUM_PROLINE SYMPORTER"/>
    <property type="match status" value="1"/>
</dbReference>
<keyword evidence="7 14" id="KW-1133">Transmembrane helix</keyword>
<protein>
    <recommendedName>
        <fullName evidence="14">Sodium/proline symporter</fullName>
    </recommendedName>
    <alternativeName>
        <fullName evidence="14">Proline permease</fullName>
    </alternativeName>
</protein>
<dbReference type="InterPro" id="IPR001734">
    <property type="entry name" value="Na/solute_symporter"/>
</dbReference>
<dbReference type="STRING" id="1280954.HPO_11144"/>
<comment type="similarity">
    <text evidence="2 13">Belongs to the sodium:solute symporter (SSF) (TC 2.A.21) family.</text>
</comment>
<dbReference type="Gene3D" id="1.20.1730.10">
    <property type="entry name" value="Sodium/glucose cotransporter"/>
    <property type="match status" value="1"/>
</dbReference>
<feature type="transmembrane region" description="Helical" evidence="14">
    <location>
        <begin position="194"/>
        <end position="217"/>
    </location>
</feature>
<gene>
    <name evidence="15" type="ORF">HPO_11144</name>
</gene>
<evidence type="ECO:0000256" key="1">
    <source>
        <dbReference type="ARBA" id="ARBA00004651"/>
    </source>
</evidence>
<dbReference type="Pfam" id="PF00474">
    <property type="entry name" value="SSF"/>
    <property type="match status" value="1"/>
</dbReference>
<keyword evidence="6 14" id="KW-0769">Symport</keyword>
<organism evidence="15 16">
    <name type="scientific">Hyphomonas polymorpha PS728</name>
    <dbReference type="NCBI Taxonomy" id="1280954"/>
    <lineage>
        <taxon>Bacteria</taxon>
        <taxon>Pseudomonadati</taxon>
        <taxon>Pseudomonadota</taxon>
        <taxon>Alphaproteobacteria</taxon>
        <taxon>Hyphomonadales</taxon>
        <taxon>Hyphomonadaceae</taxon>
        <taxon>Hyphomonas</taxon>
    </lineage>
</organism>
<keyword evidence="3 14" id="KW-0813">Transport</keyword>
<keyword evidence="14" id="KW-0997">Cell inner membrane</keyword>
<comment type="caution">
    <text evidence="15">The sequence shown here is derived from an EMBL/GenBank/DDBJ whole genome shotgun (WGS) entry which is preliminary data.</text>
</comment>
<dbReference type="PANTHER" id="PTHR48086">
    <property type="entry name" value="SODIUM/PROLINE SYMPORTER-RELATED"/>
    <property type="match status" value="1"/>
</dbReference>
<feature type="transmembrane region" description="Helical" evidence="14">
    <location>
        <begin position="76"/>
        <end position="101"/>
    </location>
</feature>
<keyword evidence="16" id="KW-1185">Reference proteome</keyword>
<dbReference type="EMBL" id="ARYM01000012">
    <property type="protein sequence ID" value="KCZ98154.1"/>
    <property type="molecule type" value="Genomic_DNA"/>
</dbReference>
<accession>A0A062VF98</accession>
<evidence type="ECO:0000256" key="12">
    <source>
        <dbReference type="ARBA" id="ARBA00033708"/>
    </source>
</evidence>
<feature type="transmembrane region" description="Helical" evidence="14">
    <location>
        <begin position="122"/>
        <end position="143"/>
    </location>
</feature>
<keyword evidence="9 14" id="KW-0406">Ion transport</keyword>
<dbReference type="GO" id="GO:0031402">
    <property type="term" value="F:sodium ion binding"/>
    <property type="evidence" value="ECO:0007669"/>
    <property type="project" value="UniProtKB-UniRule"/>
</dbReference>
<feature type="transmembrane region" description="Helical" evidence="14">
    <location>
        <begin position="163"/>
        <end position="187"/>
    </location>
</feature>
<sequence>MRANLPALITLIGYAVLLVGVSFWAARQVRSEASSFLLGGRSLGPLVSGLAYAASSSSAWVLLGYSGFVYSTGPSALWMIPGILLGYAAVWLFGGPVLQAASRDKDQLTLTAFLTETAGPRVTRLIQISATLMIAFCFSYYIASQFQGAGVAFDDLFGIGMTGGILLGAVIILAYTFAGGFLAVSVINTVQGVVMMLVAILLPVLAFSAAGGAGGIASALDDAPAGYLSPFGGRAGWVAAGFVLGMTATGFGALGQPHLISWIMAARDSRARVMGAGVAIGWGAVVYAGMAILGLSGRALFGADTPAEGIFFKLAGDLLPGILSGIVAAAILSAIMSTVDSQLLVASGAISHDLGAARLMGGRTVLATRLAMLAVSVVAVGLTLALPATIFDRTLFAWSALGASFGPVVVLRAFGRRPGGPEVLASILAGFLTSLAYEFFLDSGPGAVWARTVPWLAAVAALMLVRIVAGQHKETLGASAKL</sequence>
<evidence type="ECO:0000256" key="9">
    <source>
        <dbReference type="ARBA" id="ARBA00023065"/>
    </source>
</evidence>
<feature type="transmembrane region" description="Helical" evidence="14">
    <location>
        <begin position="423"/>
        <end position="440"/>
    </location>
</feature>
<evidence type="ECO:0000256" key="11">
    <source>
        <dbReference type="ARBA" id="ARBA00023201"/>
    </source>
</evidence>
<dbReference type="GO" id="GO:0015824">
    <property type="term" value="P:proline transport"/>
    <property type="evidence" value="ECO:0007669"/>
    <property type="project" value="UniProtKB-UniRule"/>
</dbReference>
<dbReference type="Proteomes" id="UP000027100">
    <property type="component" value="Unassembled WGS sequence"/>
</dbReference>
<evidence type="ECO:0000256" key="6">
    <source>
        <dbReference type="ARBA" id="ARBA00022847"/>
    </source>
</evidence>
<evidence type="ECO:0000256" key="13">
    <source>
        <dbReference type="RuleBase" id="RU362091"/>
    </source>
</evidence>
<feature type="transmembrane region" description="Helical" evidence="14">
    <location>
        <begin position="366"/>
        <end position="390"/>
    </location>
</feature>
<dbReference type="InterPro" id="IPR038377">
    <property type="entry name" value="Na/Glc_symporter_sf"/>
</dbReference>
<dbReference type="InterPro" id="IPR050277">
    <property type="entry name" value="Sodium:Solute_Symporter"/>
</dbReference>
<proteinExistence type="inferred from homology"/>
<dbReference type="PATRIC" id="fig|1280954.3.peg.2258"/>
<evidence type="ECO:0000256" key="2">
    <source>
        <dbReference type="ARBA" id="ARBA00006434"/>
    </source>
</evidence>
<dbReference type="CDD" id="cd11475">
    <property type="entry name" value="SLC5sbd_PutP"/>
    <property type="match status" value="1"/>
</dbReference>
<dbReference type="PROSITE" id="PS50283">
    <property type="entry name" value="NA_SOLUT_SYMP_3"/>
    <property type="match status" value="1"/>
</dbReference>
<name>A0A062VF98_9PROT</name>
<evidence type="ECO:0000256" key="4">
    <source>
        <dbReference type="ARBA" id="ARBA00022475"/>
    </source>
</evidence>
<keyword evidence="10 14" id="KW-0472">Membrane</keyword>
<evidence type="ECO:0000256" key="7">
    <source>
        <dbReference type="ARBA" id="ARBA00022989"/>
    </source>
</evidence>
<evidence type="ECO:0000256" key="8">
    <source>
        <dbReference type="ARBA" id="ARBA00023053"/>
    </source>
</evidence>
<comment type="catalytic activity">
    <reaction evidence="12">
        <text>L-proline(in) + Na(+)(in) = L-proline(out) + Na(+)(out)</text>
        <dbReference type="Rhea" id="RHEA:28967"/>
        <dbReference type="ChEBI" id="CHEBI:29101"/>
        <dbReference type="ChEBI" id="CHEBI:60039"/>
    </reaction>
</comment>
<dbReference type="AlphaFoldDB" id="A0A062VF98"/>
<dbReference type="OrthoDB" id="9789704at2"/>
<feature type="transmembrane region" description="Helical" evidence="14">
    <location>
        <begin position="396"/>
        <end position="414"/>
    </location>
</feature>
<evidence type="ECO:0000313" key="15">
    <source>
        <dbReference type="EMBL" id="KCZ98154.1"/>
    </source>
</evidence>
<dbReference type="RefSeq" id="WP_035598558.1">
    <property type="nucleotide sequence ID" value="NZ_ARYM01000012.1"/>
</dbReference>